<keyword evidence="5" id="KW-0276">Fatty acid metabolism</keyword>
<evidence type="ECO:0000313" key="12">
    <source>
        <dbReference type="Proteomes" id="UP001174909"/>
    </source>
</evidence>
<dbReference type="InterPro" id="IPR002076">
    <property type="entry name" value="ELO_fam"/>
</dbReference>
<feature type="transmembrane region" description="Helical" evidence="10">
    <location>
        <begin position="7"/>
        <end position="27"/>
    </location>
</feature>
<evidence type="ECO:0000256" key="9">
    <source>
        <dbReference type="ARBA" id="ARBA00023160"/>
    </source>
</evidence>
<sequence length="81" mass="9293">MWMQSPFPTIVMATLYLLFVRVAPGYMKDREPYQMKAFLFVFNTAIVLLNAYLTKEMIEGMFGAGTTGSAHPWRTPITLLR</sequence>
<gene>
    <name evidence="11" type="ORF">GBAR_LOCUS30329</name>
</gene>
<dbReference type="GO" id="GO:0016020">
    <property type="term" value="C:membrane"/>
    <property type="evidence" value="ECO:0007669"/>
    <property type="project" value="UniProtKB-SubCell"/>
</dbReference>
<evidence type="ECO:0000256" key="3">
    <source>
        <dbReference type="ARBA" id="ARBA00022679"/>
    </source>
</evidence>
<dbReference type="AlphaFoldDB" id="A0AA35TWL9"/>
<evidence type="ECO:0000256" key="7">
    <source>
        <dbReference type="ARBA" id="ARBA00023098"/>
    </source>
</evidence>
<dbReference type="EMBL" id="CASHTH010004287">
    <property type="protein sequence ID" value="CAI8055589.1"/>
    <property type="molecule type" value="Genomic_DNA"/>
</dbReference>
<name>A0AA35TWL9_GEOBA</name>
<comment type="caution">
    <text evidence="11">The sequence shown here is derived from an EMBL/GenBank/DDBJ whole genome shotgun (WGS) entry which is preliminary data.</text>
</comment>
<keyword evidence="7" id="KW-0443">Lipid metabolism</keyword>
<keyword evidence="12" id="KW-1185">Reference proteome</keyword>
<evidence type="ECO:0000256" key="10">
    <source>
        <dbReference type="SAM" id="Phobius"/>
    </source>
</evidence>
<accession>A0AA35TWL9</accession>
<evidence type="ECO:0000256" key="2">
    <source>
        <dbReference type="ARBA" id="ARBA00022516"/>
    </source>
</evidence>
<keyword evidence="3" id="KW-0808">Transferase</keyword>
<dbReference type="Proteomes" id="UP001174909">
    <property type="component" value="Unassembled WGS sequence"/>
</dbReference>
<dbReference type="GO" id="GO:0009922">
    <property type="term" value="F:fatty acid elongase activity"/>
    <property type="evidence" value="ECO:0007669"/>
    <property type="project" value="InterPro"/>
</dbReference>
<evidence type="ECO:0000256" key="5">
    <source>
        <dbReference type="ARBA" id="ARBA00022832"/>
    </source>
</evidence>
<evidence type="ECO:0000256" key="6">
    <source>
        <dbReference type="ARBA" id="ARBA00022989"/>
    </source>
</evidence>
<keyword evidence="8 10" id="KW-0472">Membrane</keyword>
<feature type="transmembrane region" description="Helical" evidence="10">
    <location>
        <begin position="33"/>
        <end position="53"/>
    </location>
</feature>
<dbReference type="Pfam" id="PF01151">
    <property type="entry name" value="ELO"/>
    <property type="match status" value="1"/>
</dbReference>
<evidence type="ECO:0000313" key="11">
    <source>
        <dbReference type="EMBL" id="CAI8055589.1"/>
    </source>
</evidence>
<reference evidence="11" key="1">
    <citation type="submission" date="2023-03" db="EMBL/GenBank/DDBJ databases">
        <authorList>
            <person name="Steffen K."/>
            <person name="Cardenas P."/>
        </authorList>
    </citation>
    <scope>NUCLEOTIDE SEQUENCE</scope>
</reference>
<dbReference type="GO" id="GO:0006633">
    <property type="term" value="P:fatty acid biosynthetic process"/>
    <property type="evidence" value="ECO:0007669"/>
    <property type="project" value="UniProtKB-KW"/>
</dbReference>
<keyword evidence="2" id="KW-0444">Lipid biosynthesis</keyword>
<comment type="subcellular location">
    <subcellularLocation>
        <location evidence="1">Membrane</location>
        <topology evidence="1">Multi-pass membrane protein</topology>
    </subcellularLocation>
</comment>
<evidence type="ECO:0000256" key="1">
    <source>
        <dbReference type="ARBA" id="ARBA00004141"/>
    </source>
</evidence>
<keyword evidence="6 10" id="KW-1133">Transmembrane helix</keyword>
<organism evidence="11 12">
    <name type="scientific">Geodia barretti</name>
    <name type="common">Barrett's horny sponge</name>
    <dbReference type="NCBI Taxonomy" id="519541"/>
    <lineage>
        <taxon>Eukaryota</taxon>
        <taxon>Metazoa</taxon>
        <taxon>Porifera</taxon>
        <taxon>Demospongiae</taxon>
        <taxon>Heteroscleromorpha</taxon>
        <taxon>Tetractinellida</taxon>
        <taxon>Astrophorina</taxon>
        <taxon>Geodiidae</taxon>
        <taxon>Geodia</taxon>
    </lineage>
</organism>
<keyword evidence="4 10" id="KW-0812">Transmembrane</keyword>
<proteinExistence type="predicted"/>
<protein>
    <submittedName>
        <fullName evidence="11">Elongation of very long chain fatty acids protein 4</fullName>
    </submittedName>
</protein>
<keyword evidence="9" id="KW-0275">Fatty acid biosynthesis</keyword>
<evidence type="ECO:0000256" key="4">
    <source>
        <dbReference type="ARBA" id="ARBA00022692"/>
    </source>
</evidence>
<evidence type="ECO:0000256" key="8">
    <source>
        <dbReference type="ARBA" id="ARBA00023136"/>
    </source>
</evidence>